<evidence type="ECO:0000259" key="10">
    <source>
        <dbReference type="Pfam" id="PF12320"/>
    </source>
</evidence>
<dbReference type="GO" id="GO:0006260">
    <property type="term" value="P:DNA replication"/>
    <property type="evidence" value="ECO:0007669"/>
    <property type="project" value="UniProtKB-KW"/>
</dbReference>
<dbReference type="InterPro" id="IPR050535">
    <property type="entry name" value="DNA_Repair-Maintenance_Comp"/>
</dbReference>
<evidence type="ECO:0000256" key="8">
    <source>
        <dbReference type="SAM" id="MobiDB-lite"/>
    </source>
</evidence>
<dbReference type="OrthoDB" id="9773856at2"/>
<evidence type="ECO:0000256" key="3">
    <source>
        <dbReference type="ARBA" id="ARBA00013365"/>
    </source>
</evidence>
<organism evidence="11 12">
    <name type="scientific">Reinekea forsetii</name>
    <dbReference type="NCBI Taxonomy" id="1336806"/>
    <lineage>
        <taxon>Bacteria</taxon>
        <taxon>Pseudomonadati</taxon>
        <taxon>Pseudomonadota</taxon>
        <taxon>Gammaproteobacteria</taxon>
        <taxon>Oceanospirillales</taxon>
        <taxon>Saccharospirillaceae</taxon>
        <taxon>Reinekea</taxon>
    </lineage>
</organism>
<dbReference type="EMBL" id="CP011797">
    <property type="protein sequence ID" value="ATX77901.1"/>
    <property type="molecule type" value="Genomic_DNA"/>
</dbReference>
<evidence type="ECO:0000313" key="11">
    <source>
        <dbReference type="EMBL" id="ATX77901.1"/>
    </source>
</evidence>
<dbReference type="AlphaFoldDB" id="A0A2K8KW03"/>
<keyword evidence="12" id="KW-1185">Reference proteome</keyword>
<evidence type="ECO:0000313" key="12">
    <source>
        <dbReference type="Proteomes" id="UP000229757"/>
    </source>
</evidence>
<keyword evidence="7" id="KW-0235">DNA replication</keyword>
<dbReference type="KEGG" id="rfo:REIFOR_02780"/>
<dbReference type="Pfam" id="PF12320">
    <property type="entry name" value="SbcD_C"/>
    <property type="match status" value="1"/>
</dbReference>
<keyword evidence="5 7" id="KW-0378">Hydrolase</keyword>
<keyword evidence="6 7" id="KW-0269">Exonuclease</keyword>
<gene>
    <name evidence="7 11" type="primary">sbcD</name>
    <name evidence="11" type="ORF">REIFOR_02780</name>
</gene>
<dbReference type="CDD" id="cd00840">
    <property type="entry name" value="MPP_Mre11_N"/>
    <property type="match status" value="1"/>
</dbReference>
<reference evidence="11 12" key="1">
    <citation type="journal article" date="2017" name="Environ. Microbiol.">
        <title>Genomic and physiological analyses of 'Reinekea forsetii' reveal a versatile opportunistic lifestyle during spring algae blooms.</title>
        <authorList>
            <person name="Avci B."/>
            <person name="Hahnke R.L."/>
            <person name="Chafee M."/>
            <person name="Fischer T."/>
            <person name="Gruber-Vodicka H."/>
            <person name="Tegetmeyer H.E."/>
            <person name="Harder J."/>
            <person name="Fuchs B.M."/>
            <person name="Amann R.I."/>
            <person name="Teeling H."/>
        </authorList>
    </citation>
    <scope>NUCLEOTIDE SEQUENCE [LARGE SCALE GENOMIC DNA]</scope>
    <source>
        <strain evidence="11 12">Hel1_31_D35</strain>
    </source>
</reference>
<dbReference type="NCBIfam" id="TIGR00619">
    <property type="entry name" value="sbcd"/>
    <property type="match status" value="1"/>
</dbReference>
<evidence type="ECO:0000256" key="2">
    <source>
        <dbReference type="ARBA" id="ARBA00011322"/>
    </source>
</evidence>
<evidence type="ECO:0000259" key="9">
    <source>
        <dbReference type="Pfam" id="PF00149"/>
    </source>
</evidence>
<evidence type="ECO:0000256" key="6">
    <source>
        <dbReference type="ARBA" id="ARBA00022839"/>
    </source>
</evidence>
<dbReference type="GO" id="GO:0006310">
    <property type="term" value="P:DNA recombination"/>
    <property type="evidence" value="ECO:0007669"/>
    <property type="project" value="UniProtKB-KW"/>
</dbReference>
<dbReference type="PANTHER" id="PTHR30337:SF0">
    <property type="entry name" value="NUCLEASE SBCCD SUBUNIT D"/>
    <property type="match status" value="1"/>
</dbReference>
<proteinExistence type="inferred from homology"/>
<dbReference type="Pfam" id="PF00149">
    <property type="entry name" value="Metallophos"/>
    <property type="match status" value="1"/>
</dbReference>
<protein>
    <recommendedName>
        <fullName evidence="3 7">Nuclease SbcCD subunit D</fullName>
    </recommendedName>
</protein>
<comment type="function">
    <text evidence="7">SbcCD cleaves DNA hairpin structures. These structures can inhibit DNA replication and are intermediates in certain DNA recombination reactions. The complex acts as a 3'-&gt;5' double strand exonuclease that can open hairpins. It also has a 5' single-strand endonuclease activity.</text>
</comment>
<keyword evidence="4 7" id="KW-0540">Nuclease</keyword>
<evidence type="ECO:0000256" key="1">
    <source>
        <dbReference type="ARBA" id="ARBA00010555"/>
    </source>
</evidence>
<dbReference type="RefSeq" id="WP_100258122.1">
    <property type="nucleotide sequence ID" value="NZ_CP011797.1"/>
</dbReference>
<dbReference type="InterPro" id="IPR004843">
    <property type="entry name" value="Calcineurin-like_PHP"/>
</dbReference>
<evidence type="ECO:0000256" key="7">
    <source>
        <dbReference type="RuleBase" id="RU363069"/>
    </source>
</evidence>
<dbReference type="Gene3D" id="3.60.21.10">
    <property type="match status" value="1"/>
</dbReference>
<feature type="domain" description="Calcineurin-like phosphoesterase" evidence="9">
    <location>
        <begin position="1"/>
        <end position="220"/>
    </location>
</feature>
<dbReference type="GO" id="GO:0004519">
    <property type="term" value="F:endonuclease activity"/>
    <property type="evidence" value="ECO:0007669"/>
    <property type="project" value="UniProtKB-KW"/>
</dbReference>
<dbReference type="InterPro" id="IPR029052">
    <property type="entry name" value="Metallo-depent_PP-like"/>
</dbReference>
<dbReference type="Proteomes" id="UP000229757">
    <property type="component" value="Chromosome"/>
</dbReference>
<feature type="region of interest" description="Disordered" evidence="8">
    <location>
        <begin position="379"/>
        <end position="401"/>
    </location>
</feature>
<dbReference type="PANTHER" id="PTHR30337">
    <property type="entry name" value="COMPONENT OF ATP-DEPENDENT DSDNA EXONUCLEASE"/>
    <property type="match status" value="1"/>
</dbReference>
<evidence type="ECO:0000256" key="4">
    <source>
        <dbReference type="ARBA" id="ARBA00022722"/>
    </source>
</evidence>
<name>A0A2K8KW03_9GAMM</name>
<comment type="subunit">
    <text evidence="2 7">Heterodimer of SbcC and SbcD.</text>
</comment>
<dbReference type="GO" id="GO:0008408">
    <property type="term" value="F:3'-5' exonuclease activity"/>
    <property type="evidence" value="ECO:0007669"/>
    <property type="project" value="InterPro"/>
</dbReference>
<dbReference type="InterPro" id="IPR026843">
    <property type="entry name" value="SbcD_C"/>
</dbReference>
<feature type="domain" description="Nuclease SbcCD subunit D C-terminal" evidence="10">
    <location>
        <begin position="270"/>
        <end position="356"/>
    </location>
</feature>
<accession>A0A2K8KW03</accession>
<keyword evidence="7" id="KW-0233">DNA recombination</keyword>
<keyword evidence="7" id="KW-0255">Endonuclease</keyword>
<dbReference type="InterPro" id="IPR041796">
    <property type="entry name" value="Mre11_N"/>
</dbReference>
<comment type="similarity">
    <text evidence="1 7">Belongs to the SbcD family.</text>
</comment>
<dbReference type="InterPro" id="IPR004593">
    <property type="entry name" value="SbcD"/>
</dbReference>
<sequence>MRVLHTSDWHLGRQFHNVSLLEDQRHVLHQLIERVRTEACDVVLIAGDVYDRSVPPAEAVALLNETLSTLCLEMGVAVVMISGNHDGAERLGFGADLLQSAGLHIISDLDHITRPVVIERAGQSVHFYGIPFCTPERVRHQFQVPVHSFDAAHSYLVDEIRKHLAQDAPGTINVLLSHCFVGGALVSESERPLSIGGADTVSWQPMTDFDYVALGHLHAPQFRGQEQIRYCGSLLKYSFSEVSQDKGVVIIDLLPGQPAQIRTEALVAQRGMRIIEGTFDTIVAAAFDDPQSDDYLLIRLTDKTAILDAMGKLRGLYPNLLHLEKPGVMVDNPLGSLSKEQLKRSEFELFADFFQQTLGEAMLPAQSEALARVIGALHQSESRTSAPVEPGGASASPGEPS</sequence>
<evidence type="ECO:0000256" key="5">
    <source>
        <dbReference type="ARBA" id="ARBA00022801"/>
    </source>
</evidence>
<dbReference type="SUPFAM" id="SSF56300">
    <property type="entry name" value="Metallo-dependent phosphatases"/>
    <property type="match status" value="1"/>
</dbReference>